<proteinExistence type="predicted"/>
<feature type="region of interest" description="Disordered" evidence="1">
    <location>
        <begin position="476"/>
        <end position="510"/>
    </location>
</feature>
<dbReference type="InterPro" id="IPR051922">
    <property type="entry name" value="Bact_Sporulation_Assoc"/>
</dbReference>
<dbReference type="PANTHER" id="PTHR30032:SF8">
    <property type="entry name" value="GERMINATION-SPECIFIC N-ACETYLMURAMOYL-L-ALANINE AMIDASE"/>
    <property type="match status" value="1"/>
</dbReference>
<dbReference type="InterPro" id="IPR007253">
    <property type="entry name" value="Cell_wall-bd_2"/>
</dbReference>
<dbReference type="InterPro" id="IPR032675">
    <property type="entry name" value="LRR_dom_sf"/>
</dbReference>
<protein>
    <submittedName>
        <fullName evidence="2">Cell surface protein (Putative penicillin-binding protein)</fullName>
    </submittedName>
</protein>
<gene>
    <name evidence="2" type="ordered locus">CD196_1489</name>
</gene>
<dbReference type="Gene3D" id="3.40.50.12090">
    <property type="match status" value="2"/>
</dbReference>
<evidence type="ECO:0000313" key="3">
    <source>
        <dbReference type="Proteomes" id="UP000002068"/>
    </source>
</evidence>
<dbReference type="Gene3D" id="3.80.10.10">
    <property type="entry name" value="Ribonuclease Inhibitor"/>
    <property type="match status" value="1"/>
</dbReference>
<feature type="compositionally biased region" description="Basic and acidic residues" evidence="1">
    <location>
        <begin position="490"/>
        <end position="510"/>
    </location>
</feature>
<dbReference type="PROSITE" id="PS51450">
    <property type="entry name" value="LRR"/>
    <property type="match status" value="1"/>
</dbReference>
<dbReference type="RefSeq" id="WP_009893147.1">
    <property type="nucleotide sequence ID" value="NC_013315.1"/>
</dbReference>
<dbReference type="PANTHER" id="PTHR30032">
    <property type="entry name" value="N-ACETYLMURAMOYL-L-ALANINE AMIDASE-RELATED"/>
    <property type="match status" value="1"/>
</dbReference>
<dbReference type="FunFam" id="3.40.50.12090:FF:000001">
    <property type="entry name" value="Cell surface protein"/>
    <property type="match status" value="1"/>
</dbReference>
<dbReference type="KEGG" id="cdc:CD196_1489"/>
<dbReference type="Proteomes" id="UP000002068">
    <property type="component" value="Chromosome"/>
</dbReference>
<name>A0A0H3NBC3_CLODC</name>
<dbReference type="EMBL" id="FN538970">
    <property type="protein sequence ID" value="CBA62856.1"/>
    <property type="molecule type" value="Genomic_DNA"/>
</dbReference>
<accession>A0A0H3NBC3</accession>
<dbReference type="InterPro" id="IPR001611">
    <property type="entry name" value="Leu-rich_rpt"/>
</dbReference>
<evidence type="ECO:0000313" key="2">
    <source>
        <dbReference type="EMBL" id="CBA62856.1"/>
    </source>
</evidence>
<sequence length="799" mass="89290">MIFKKYIKSLLIVVSVTLIMNKSILFVNALDLESNNNIKSYKRKNVKEIDISNKFVDESFRRDIVEKVLDNRDDPLTNEVASKDNYKIYESDLNKIESCLELDLHKNPDVSNPNKIDNLDGIENFRNLEKLDCSSNNLESVDLSKNIKLKYLDISGNKILNIDLKNNNLINELHCDANKLSNLDLKNNKNLVSLFFTSNELTEIDLSNNVNLENLQFLNNNLKSIDLSHNKKLKSLNCTNNKLKSLDLSNNVFLKNLSCSGNNLSKLNIKGLTSLEYLGCAKNKLQDLDVSTNIKLDSLLCGKNSLTKIDISKNKELNSLECSGQYIEKSIIKNGENIVVDIGIENSKLKELYPQNYNISTGFLTWENLSDFPNSISYSLEYEYGPVNDTETMDVNISIDKLVKCRIRYIDYDGSIINEKEISDNSSINEIQINPQRENYEFSGWRNNKDEKIYTSEQVSKLVFDDSTDFIATYKRKSTGSSGSSGGTSSKEDFNIAPSKEKITGADRNETSVKISQKGWNKADNIVLINDSSISDALSATPFAKSKDAPILLTKNNNLNKLTEKEINRLEAKNVYIVGGLKSVDEKVVSDLKKKGLNVIRISGNDRYETSIKLAKELDKNSNLSKVVVVNGEKGLADAVSMGAISAKEEMPILLTNQNDDMKDIKDLIANKNISKSYVIGGESLFNNKEVNNTLPSVTKIAGSDRTETNSKVISHFYSKDTLNDLYVAKNGMNKQDDLVDALSVGVLAGKTESPVVLVGNGLDDSQKELIKNKKFKNITQIGGNGNEKAFNEVENLVK</sequence>
<organism evidence="2 3">
    <name type="scientific">Clostridioides difficile (strain CD196)</name>
    <name type="common">Peptoclostridium difficile</name>
    <dbReference type="NCBI Taxonomy" id="645462"/>
    <lineage>
        <taxon>Bacteria</taxon>
        <taxon>Bacillati</taxon>
        <taxon>Bacillota</taxon>
        <taxon>Clostridia</taxon>
        <taxon>Peptostreptococcales</taxon>
        <taxon>Peptostreptococcaceae</taxon>
        <taxon>Clostridioides</taxon>
    </lineage>
</organism>
<dbReference type="HOGENOM" id="CLU_365560_0_0_9"/>
<evidence type="ECO:0000256" key="1">
    <source>
        <dbReference type="SAM" id="MobiDB-lite"/>
    </source>
</evidence>
<dbReference type="Pfam" id="PF04122">
    <property type="entry name" value="CW_binding_2"/>
    <property type="match status" value="3"/>
</dbReference>
<dbReference type="SUPFAM" id="SSF52058">
    <property type="entry name" value="L domain-like"/>
    <property type="match status" value="1"/>
</dbReference>
<reference evidence="2 3" key="1">
    <citation type="journal article" date="2009" name="Genome Biol.">
        <title>Comparative genome and phenotypic analysis of Clostridium difficile 027 strains provides insight into the evolution of a hypervirulent bacterium.</title>
        <authorList>
            <person name="Stabler R.A."/>
            <person name="He M."/>
            <person name="Dawson L."/>
            <person name="Martin M."/>
            <person name="Valiente E."/>
            <person name="Corton C."/>
            <person name="Lawley T.D."/>
            <person name="Sebaihia M."/>
            <person name="Quail M.A."/>
            <person name="Rose G."/>
            <person name="Gerding D.N."/>
            <person name="Gibert M."/>
            <person name="Popoff M.R."/>
            <person name="Parkhill J."/>
            <person name="Dougan G."/>
            <person name="Wren B.W."/>
        </authorList>
    </citation>
    <scope>NUCLEOTIDE SEQUENCE [LARGE SCALE GENOMIC DNA]</scope>
    <source>
        <strain evidence="2 3">CD196</strain>
    </source>
</reference>
<dbReference type="AlphaFoldDB" id="A0A0H3NBC3"/>